<dbReference type="InterPro" id="IPR006685">
    <property type="entry name" value="MscS_channel_2nd"/>
</dbReference>
<evidence type="ECO:0000256" key="1">
    <source>
        <dbReference type="ARBA" id="ARBA00004651"/>
    </source>
</evidence>
<evidence type="ECO:0000313" key="13">
    <source>
        <dbReference type="EMBL" id="NHB78333.1"/>
    </source>
</evidence>
<evidence type="ECO:0000256" key="8">
    <source>
        <dbReference type="SAM" id="Phobius"/>
    </source>
</evidence>
<keyword evidence="9" id="KW-0732">Signal</keyword>
<feature type="transmembrane region" description="Helical" evidence="8">
    <location>
        <begin position="218"/>
        <end position="236"/>
    </location>
</feature>
<dbReference type="InterPro" id="IPR022249">
    <property type="entry name" value="DUF3772"/>
</dbReference>
<name>A0ABX0GBX2_9RHOB</name>
<keyword evidence="5 8" id="KW-1133">Transmembrane helix</keyword>
<evidence type="ECO:0000256" key="7">
    <source>
        <dbReference type="SAM" id="MobiDB-lite"/>
    </source>
</evidence>
<dbReference type="Pfam" id="PF12607">
    <property type="entry name" value="DUF3772"/>
    <property type="match status" value="1"/>
</dbReference>
<feature type="chain" id="PRO_5046128330" evidence="9">
    <location>
        <begin position="24"/>
        <end position="814"/>
    </location>
</feature>
<feature type="transmembrane region" description="Helical" evidence="8">
    <location>
        <begin position="474"/>
        <end position="498"/>
    </location>
</feature>
<proteinExistence type="inferred from homology"/>
<dbReference type="Pfam" id="PF21082">
    <property type="entry name" value="MS_channel_3rd"/>
    <property type="match status" value="1"/>
</dbReference>
<evidence type="ECO:0000256" key="3">
    <source>
        <dbReference type="ARBA" id="ARBA00022475"/>
    </source>
</evidence>
<comment type="similarity">
    <text evidence="2">Belongs to the MscS (TC 1.A.23) family.</text>
</comment>
<comment type="caution">
    <text evidence="13">The sequence shown here is derived from an EMBL/GenBank/DDBJ whole genome shotgun (WGS) entry which is preliminary data.</text>
</comment>
<dbReference type="SUPFAM" id="SSF82861">
    <property type="entry name" value="Mechanosensitive channel protein MscS (YggB), transmembrane region"/>
    <property type="match status" value="1"/>
</dbReference>
<sequence>MRRPLLWLGLALGLALTAAPVPAQDQARTAAAGSEVEIEAPAADSPELDYALWERIAERAEAEIEDRNTPSERLEDIRTRLAKWRAALLAAQSANSARIATLRQQIEALGPAPADGAVEAEEISARRQELTNQLVKVQAPGIAAEEAYRRADGLIDEIDRTLRERQADQLLQLWPSPLNPGNWPEAAIGLADTVQRLWDEILEAWQTPAARQTLFDNLPLILVLVVVAAALVIYVRRWIEAFAERLQVGASVRGRHFLALIASLGGILLPTLGVAALSRAMLVSGMLGEIGTLIAMVLPVAGLLVFVFAWIGARVFPRVQDDDPVLPLPPERRAEGRLLSVLMGLVLAANLLRGAAMDAQAYSDATTAVMTFPILLTGGLVLIRLGRTLRGIAETDARNASYGLRLIQLLAKGLTVVGIAGPVLAGLGYVQAAEAMIYPAMLSFALVTILFILQRLIGDAWALISRSDQSARDGLVPVLAGFALSIAALPLLALIWGARLSDLTELWTRFNEGFQIGGTRISPSNFLIFAAVFVLGYMLTRLFQGALRTTILPKTRMEPGGQTALVAGVGYVGIFLAALIAINAAGLDLSGLAIVAGALSVGIGFGLQNIVSNFISGIILLVERPVSEGDWIEVGGVQGKVRAISVRSTRIETFDRNDVIVPNADLITGRVTNWTRFNLSGRLIVPVGVAYGSDTRKVERILREIAEAQPLTVLNPPPLVVLTGFGNDAIQFEIRLILRDVNFLLTVRSEINHQILERFTAEGIEIPFAQSDVSLRNVDEIVEGLLRLRDGQASPPRGRRKAVAVTGIEKDDSG</sequence>
<feature type="transmembrane region" description="Helical" evidence="8">
    <location>
        <begin position="436"/>
        <end position="453"/>
    </location>
</feature>
<keyword evidence="3" id="KW-1003">Cell membrane</keyword>
<feature type="transmembrane region" description="Helical" evidence="8">
    <location>
        <begin position="368"/>
        <end position="385"/>
    </location>
</feature>
<feature type="transmembrane region" description="Helical" evidence="8">
    <location>
        <begin position="592"/>
        <end position="622"/>
    </location>
</feature>
<dbReference type="SUPFAM" id="SSF82689">
    <property type="entry name" value="Mechanosensitive channel protein MscS (YggB), C-terminal domain"/>
    <property type="match status" value="1"/>
</dbReference>
<evidence type="ECO:0000313" key="14">
    <source>
        <dbReference type="Proteomes" id="UP001515660"/>
    </source>
</evidence>
<feature type="domain" description="Mechanosensitive ion channel MscS" evidence="10">
    <location>
        <begin position="609"/>
        <end position="676"/>
    </location>
</feature>
<dbReference type="PANTHER" id="PTHR30347:SF1">
    <property type="entry name" value="MECHANOSENSITIVE CHANNEL MSCK"/>
    <property type="match status" value="1"/>
</dbReference>
<feature type="transmembrane region" description="Helical" evidence="8">
    <location>
        <begin position="564"/>
        <end position="586"/>
    </location>
</feature>
<dbReference type="RefSeq" id="WP_166404339.1">
    <property type="nucleotide sequence ID" value="NZ_JAANHS010000020.1"/>
</dbReference>
<feature type="transmembrane region" description="Helical" evidence="8">
    <location>
        <begin position="257"/>
        <end position="278"/>
    </location>
</feature>
<dbReference type="SUPFAM" id="SSF50182">
    <property type="entry name" value="Sm-like ribonucleoproteins"/>
    <property type="match status" value="1"/>
</dbReference>
<dbReference type="Gene3D" id="1.10.287.1260">
    <property type="match status" value="1"/>
</dbReference>
<organism evidence="13 14">
    <name type="scientific">Rhodobacter calidifons</name>
    <dbReference type="NCBI Taxonomy" id="2715277"/>
    <lineage>
        <taxon>Bacteria</taxon>
        <taxon>Pseudomonadati</taxon>
        <taxon>Pseudomonadota</taxon>
        <taxon>Alphaproteobacteria</taxon>
        <taxon>Rhodobacterales</taxon>
        <taxon>Rhodobacter group</taxon>
        <taxon>Rhodobacter</taxon>
    </lineage>
</organism>
<dbReference type="EMBL" id="JAANHS010000020">
    <property type="protein sequence ID" value="NHB78333.1"/>
    <property type="molecule type" value="Genomic_DNA"/>
</dbReference>
<feature type="transmembrane region" description="Helical" evidence="8">
    <location>
        <begin position="290"/>
        <end position="311"/>
    </location>
</feature>
<feature type="signal peptide" evidence="9">
    <location>
        <begin position="1"/>
        <end position="23"/>
    </location>
</feature>
<accession>A0ABX0GBX2</accession>
<reference evidence="13 14" key="1">
    <citation type="journal article" date="2022" name="Microorganisms">
        <title>Genome Sequence and Characterization of a Xanthorhodopsin-Containing, Aerobic Anoxygenic Phototrophic Rhodobacter Species, Isolated from Mesophilic Conditions at Yellowstone National Park.</title>
        <authorList>
            <person name="Kyndt J.A."/>
            <person name="Robertson S."/>
            <person name="Shoffstall I.B."/>
            <person name="Ramaley R.F."/>
            <person name="Meyer T.E."/>
        </authorList>
    </citation>
    <scope>NUCLEOTIDE SEQUENCE [LARGE SCALE GENOMIC DNA]</scope>
    <source>
        <strain evidence="13 14">M37P</strain>
    </source>
</reference>
<dbReference type="InterPro" id="IPR010920">
    <property type="entry name" value="LSM_dom_sf"/>
</dbReference>
<evidence type="ECO:0000256" key="4">
    <source>
        <dbReference type="ARBA" id="ARBA00022692"/>
    </source>
</evidence>
<keyword evidence="14" id="KW-1185">Reference proteome</keyword>
<keyword evidence="4 8" id="KW-0812">Transmembrane</keyword>
<dbReference type="InterPro" id="IPR011014">
    <property type="entry name" value="MscS_channel_TM-2"/>
</dbReference>
<evidence type="ECO:0000256" key="9">
    <source>
        <dbReference type="SAM" id="SignalP"/>
    </source>
</evidence>
<evidence type="ECO:0000259" key="11">
    <source>
        <dbReference type="Pfam" id="PF12607"/>
    </source>
</evidence>
<feature type="region of interest" description="Disordered" evidence="7">
    <location>
        <begin position="792"/>
        <end position="814"/>
    </location>
</feature>
<dbReference type="InterPro" id="IPR023408">
    <property type="entry name" value="MscS_beta-dom_sf"/>
</dbReference>
<dbReference type="Proteomes" id="UP001515660">
    <property type="component" value="Unassembled WGS sequence"/>
</dbReference>
<dbReference type="Gene3D" id="2.30.30.60">
    <property type="match status" value="1"/>
</dbReference>
<evidence type="ECO:0000259" key="12">
    <source>
        <dbReference type="Pfam" id="PF21082"/>
    </source>
</evidence>
<feature type="domain" description="DUF3772" evidence="11">
    <location>
        <begin position="143"/>
        <end position="200"/>
    </location>
</feature>
<feature type="transmembrane region" description="Helical" evidence="8">
    <location>
        <begin position="526"/>
        <end position="543"/>
    </location>
</feature>
<dbReference type="Gene3D" id="3.30.70.100">
    <property type="match status" value="1"/>
</dbReference>
<comment type="subcellular location">
    <subcellularLocation>
        <location evidence="1">Cell membrane</location>
        <topology evidence="1">Multi-pass membrane protein</topology>
    </subcellularLocation>
</comment>
<feature type="transmembrane region" description="Helical" evidence="8">
    <location>
        <begin position="338"/>
        <end position="356"/>
    </location>
</feature>
<dbReference type="InterPro" id="IPR052702">
    <property type="entry name" value="MscS-like_channel"/>
</dbReference>
<dbReference type="InterPro" id="IPR011066">
    <property type="entry name" value="MscS_channel_C_sf"/>
</dbReference>
<dbReference type="InterPro" id="IPR049278">
    <property type="entry name" value="MS_channel_C"/>
</dbReference>
<evidence type="ECO:0000256" key="6">
    <source>
        <dbReference type="ARBA" id="ARBA00023136"/>
    </source>
</evidence>
<feature type="transmembrane region" description="Helical" evidence="8">
    <location>
        <begin position="406"/>
        <end position="430"/>
    </location>
</feature>
<evidence type="ECO:0000259" key="10">
    <source>
        <dbReference type="Pfam" id="PF00924"/>
    </source>
</evidence>
<keyword evidence="6 8" id="KW-0472">Membrane</keyword>
<gene>
    <name evidence="13" type="ORF">G8O29_16575</name>
</gene>
<evidence type="ECO:0000256" key="5">
    <source>
        <dbReference type="ARBA" id="ARBA00022989"/>
    </source>
</evidence>
<feature type="domain" description="Mechanosensitive ion channel MscS C-terminal" evidence="12">
    <location>
        <begin position="685"/>
        <end position="766"/>
    </location>
</feature>
<protein>
    <submittedName>
        <fullName evidence="13">Mechanosensitive ion channel family protein</fullName>
    </submittedName>
</protein>
<evidence type="ECO:0000256" key="2">
    <source>
        <dbReference type="ARBA" id="ARBA00008017"/>
    </source>
</evidence>
<dbReference type="PANTHER" id="PTHR30347">
    <property type="entry name" value="POTASSIUM CHANNEL RELATED"/>
    <property type="match status" value="1"/>
</dbReference>
<dbReference type="Pfam" id="PF00924">
    <property type="entry name" value="MS_channel_2nd"/>
    <property type="match status" value="1"/>
</dbReference>